<dbReference type="Proteomes" id="UP000031014">
    <property type="component" value="Unassembled WGS sequence"/>
</dbReference>
<name>A0A0A8WZE7_MESS1</name>
<protein>
    <submittedName>
        <fullName evidence="1">Uncharacterized protein</fullName>
    </submittedName>
</protein>
<accession>A0A0A8WZE7</accession>
<dbReference type="AlphaFoldDB" id="A0A0A8WZE7"/>
<evidence type="ECO:0000313" key="1">
    <source>
        <dbReference type="EMBL" id="GAM12339.1"/>
    </source>
</evidence>
<organism evidence="1 2">
    <name type="scientific">Mesobacillus selenatarsenatis (strain DSM 18680 / JCM 14380 / FERM P-15431 / SF-1)</name>
    <dbReference type="NCBI Taxonomy" id="1321606"/>
    <lineage>
        <taxon>Bacteria</taxon>
        <taxon>Bacillati</taxon>
        <taxon>Bacillota</taxon>
        <taxon>Bacilli</taxon>
        <taxon>Bacillales</taxon>
        <taxon>Bacillaceae</taxon>
        <taxon>Mesobacillus</taxon>
    </lineage>
</organism>
<proteinExistence type="predicted"/>
<comment type="caution">
    <text evidence="1">The sequence shown here is derived from an EMBL/GenBank/DDBJ whole genome shotgun (WGS) entry which is preliminary data.</text>
</comment>
<sequence length="64" mass="7545">MKEICKKSIFHVVMCGFLSKKPLKVSIFAETDFLLRNNDLYDLFKNKKKEAKGFSKPRTMPRTF</sequence>
<evidence type="ECO:0000313" key="2">
    <source>
        <dbReference type="Proteomes" id="UP000031014"/>
    </source>
</evidence>
<keyword evidence="2" id="KW-1185">Reference proteome</keyword>
<reference evidence="1 2" key="1">
    <citation type="submission" date="2013-06" db="EMBL/GenBank/DDBJ databases">
        <title>Whole genome shotgun sequence of Bacillus selenatarsenatis SF-1.</title>
        <authorList>
            <person name="Kuroda M."/>
            <person name="Sei K."/>
            <person name="Yamashita M."/>
            <person name="Ike M."/>
        </authorList>
    </citation>
    <scope>NUCLEOTIDE SEQUENCE [LARGE SCALE GENOMIC DNA]</scope>
    <source>
        <strain evidence="1 2">SF-1</strain>
    </source>
</reference>
<dbReference type="EMBL" id="BASE01000012">
    <property type="protein sequence ID" value="GAM12339.1"/>
    <property type="molecule type" value="Genomic_DNA"/>
</dbReference>
<gene>
    <name evidence="1" type="ORF">SAMD00020551_0471</name>
</gene>